<dbReference type="AlphaFoldDB" id="A0A6A4AKT6"/>
<comment type="caution">
    <text evidence="1">The sequence shown here is derived from an EMBL/GenBank/DDBJ whole genome shotgun (WGS) entry which is preliminary data.</text>
</comment>
<name>A0A6A4AKT6_9STRA</name>
<organism evidence="1 2">
    <name type="scientific">Phytophthora fragariae</name>
    <dbReference type="NCBI Taxonomy" id="53985"/>
    <lineage>
        <taxon>Eukaryota</taxon>
        <taxon>Sar</taxon>
        <taxon>Stramenopiles</taxon>
        <taxon>Oomycota</taxon>
        <taxon>Peronosporomycetes</taxon>
        <taxon>Peronosporales</taxon>
        <taxon>Peronosporaceae</taxon>
        <taxon>Phytophthora</taxon>
    </lineage>
</organism>
<accession>A0A6A4AKT6</accession>
<protein>
    <submittedName>
        <fullName evidence="1">Uncharacterized protein</fullName>
    </submittedName>
</protein>
<evidence type="ECO:0000313" key="2">
    <source>
        <dbReference type="Proteomes" id="UP000437068"/>
    </source>
</evidence>
<proteinExistence type="predicted"/>
<reference evidence="1 2" key="1">
    <citation type="submission" date="2018-08" db="EMBL/GenBank/DDBJ databases">
        <title>Genomic investigation of the strawberry pathogen Phytophthora fragariae indicates pathogenicity is determined by transcriptional variation in three key races.</title>
        <authorList>
            <person name="Adams T.M."/>
            <person name="Armitage A.D."/>
            <person name="Sobczyk M.K."/>
            <person name="Bates H.J."/>
            <person name="Dunwell J.M."/>
            <person name="Nellist C.F."/>
            <person name="Harrison R.J."/>
        </authorList>
    </citation>
    <scope>NUCLEOTIDE SEQUENCE [LARGE SCALE GENOMIC DNA]</scope>
    <source>
        <strain evidence="1 2">A4</strain>
    </source>
</reference>
<evidence type="ECO:0000313" key="1">
    <source>
        <dbReference type="EMBL" id="KAE9260013.1"/>
    </source>
</evidence>
<sequence length="49" mass="5544">MASQVHVFVFGMREGMTPYCLTRAEPATLEEAFALVLREDYVVTSSYAR</sequence>
<dbReference type="EMBL" id="QXGE01010131">
    <property type="protein sequence ID" value="KAE9260013.1"/>
    <property type="molecule type" value="Genomic_DNA"/>
</dbReference>
<dbReference type="Proteomes" id="UP000437068">
    <property type="component" value="Unassembled WGS sequence"/>
</dbReference>
<gene>
    <name evidence="1" type="ORF">PF001_g32848</name>
</gene>